<dbReference type="NCBIfam" id="NF047388">
    <property type="entry name" value="SA1320_fam"/>
    <property type="match status" value="1"/>
</dbReference>
<organism evidence="2 3">
    <name type="scientific">Bhargavaea beijingensis</name>
    <dbReference type="NCBI Taxonomy" id="426756"/>
    <lineage>
        <taxon>Bacteria</taxon>
        <taxon>Bacillati</taxon>
        <taxon>Bacillota</taxon>
        <taxon>Bacilli</taxon>
        <taxon>Bacillales</taxon>
        <taxon>Caryophanaceae</taxon>
        <taxon>Bhargavaea</taxon>
    </lineage>
</organism>
<evidence type="ECO:0000313" key="3">
    <source>
        <dbReference type="Proteomes" id="UP000198823"/>
    </source>
</evidence>
<accession>A0A1G6ZR12</accession>
<gene>
    <name evidence="1" type="ORF">EJA12_03880</name>
    <name evidence="2" type="ORF">SAMN04488126_10325</name>
</gene>
<evidence type="ECO:0000313" key="1">
    <source>
        <dbReference type="EMBL" id="RSK35726.1"/>
    </source>
</evidence>
<evidence type="ECO:0000313" key="4">
    <source>
        <dbReference type="Proteomes" id="UP000272481"/>
    </source>
</evidence>
<evidence type="ECO:0000313" key="2">
    <source>
        <dbReference type="EMBL" id="SDE04969.1"/>
    </source>
</evidence>
<reference evidence="2 3" key="1">
    <citation type="submission" date="2016-10" db="EMBL/GenBank/DDBJ databases">
        <authorList>
            <person name="de Groot N.N."/>
        </authorList>
    </citation>
    <scope>NUCLEOTIDE SEQUENCE [LARGE SCALE GENOMIC DNA]</scope>
    <source>
        <strain evidence="2 3">CGMCC 1.6762</strain>
    </source>
</reference>
<protein>
    <submittedName>
        <fullName evidence="2">Uncharacterized protein</fullName>
    </submittedName>
</protein>
<reference evidence="1 4" key="2">
    <citation type="submission" date="2018-12" db="EMBL/GenBank/DDBJ databases">
        <title>Comparitive functional genomics of dry heat resistant strains isolated from the viking spacecraft.</title>
        <authorList>
            <person name="Seuylemezian A."/>
            <person name="Vaishampayan P."/>
        </authorList>
    </citation>
    <scope>NUCLEOTIDE SEQUENCE [LARGE SCALE GENOMIC DNA]</scope>
    <source>
        <strain evidence="1 4">M6-11</strain>
    </source>
</reference>
<keyword evidence="4" id="KW-1185">Reference proteome</keyword>
<dbReference type="InterPro" id="IPR029058">
    <property type="entry name" value="AB_hydrolase_fold"/>
</dbReference>
<dbReference type="RefSeq" id="WP_092094595.1">
    <property type="nucleotide sequence ID" value="NZ_FNAR01000003.1"/>
</dbReference>
<sequence length="712" mass="78237">MEKTGRKEFTQLTFAPESNIKSSDRIHYATNDRDLVELAGAHAYKYVQGNADNITVNGKEFKVIDTFYGHESGLDALTVQNRITKEYSVVYVGSDRTQIEEDWLKTNARLPGVVAPPQLKEAYTYFQYVEDNIGPVSHVAGNSLGGANANYVGVRRTEVKVVTLNPAMLPAGDFNPAKHYSNITNYYGKHDILTHVQDTLGLNRVPGRIIKLNHGVPVLDLLAPNHTGYIKADPDGVYEVGKPGDPGYGKIQFGADEHIVLSFWTGEPIHASGGGLIDISKAEMEQLSAGIHSELIGRFGLAIGYIQSAVEIVEDESARFSERVSILQEQFERMIEEAASEPIFSRIATTGDSAKRLTDNLLALLSLAEAKCRGFDKWLNSPPMEIFEHFGGFKLDVGTLFSPAREEIYNLQQTIDQFVEASRSIFFNLIPSLFESGKDLFVDAVVGELLAHYGVLAGNREKMSRQMEEYGGQVEDIANRFVDRDNSLAAAIISGTGLPSDVGEVRQTTVFQLDDSPYMKLRMGIKNFQVDSAHATLKSAVSKQLMPVLFSVQTVLFTIEKMLEAILVAIDAAKAVVTYSVPGIVSGFVSSGYKSAVAAAANSAKEPIIEIEGVVEGIRKAVMNLIVNLPGMLDYFRSYIDTAIFEPGRFVSVQIYNLAASAILSEVEMQFNHILFQLSNEKGEAIEASIDISKNVRHNLGILREQVERGTV</sequence>
<name>A0A1G6ZR12_9BACL</name>
<dbReference type="STRING" id="426756.SAMN04488126_10325"/>
<dbReference type="EMBL" id="RWGW01000005">
    <property type="protein sequence ID" value="RSK35726.1"/>
    <property type="molecule type" value="Genomic_DNA"/>
</dbReference>
<dbReference type="EMBL" id="FNAR01000003">
    <property type="protein sequence ID" value="SDE04969.1"/>
    <property type="molecule type" value="Genomic_DNA"/>
</dbReference>
<dbReference type="SUPFAM" id="SSF53474">
    <property type="entry name" value="alpha/beta-Hydrolases"/>
    <property type="match status" value="1"/>
</dbReference>
<dbReference type="Proteomes" id="UP000272481">
    <property type="component" value="Unassembled WGS sequence"/>
</dbReference>
<dbReference type="Proteomes" id="UP000198823">
    <property type="component" value="Unassembled WGS sequence"/>
</dbReference>
<dbReference type="OrthoDB" id="2747668at2"/>
<proteinExistence type="predicted"/>
<dbReference type="AlphaFoldDB" id="A0A1G6ZR12"/>